<dbReference type="RefSeq" id="WP_044500825.1">
    <property type="nucleotide sequence ID" value="NZ_LK391969.1"/>
</dbReference>
<sequence>MDIRHWIALNKERFDSPYEQMFAERVLVGVDGLDLSTVATQYQFRDLDNKTRYCDFVIQEGSIRIAIEVDGYDKKNRGSGMTHEEFVDWQRRQAALTSAGWHVLRFANRDVCNHPGRCKRYIELLLRDQRSKSQHQSSLESAIAQMSRELEAAQRKAGTADQVGRLTRQINLLKNQLLIAQSAQPLTERDRREMEQLVTRLEEENRELKHEKNKLEKQSQILGGENSTMKTTVWAFTLIIGFLIAAGAYVLGGRNNSVPVTANVSVAPPQTAVLAAQSAPVAARPQQIAASSASTVSAVQAGQSCAAPIDWRNARDFADQEVAVVGPVAEYRYMPNVNGSPTWINLGTKYPQKNRLAVVVWGDDRSNFGDALTSNLVNRQVCVIGTVQMRDGVPQIAISQPQSLLTK</sequence>
<dbReference type="Pfam" id="PF04480">
    <property type="entry name" value="DUF559"/>
    <property type="match status" value="1"/>
</dbReference>
<dbReference type="AlphaFoldDB" id="A0A078MNI2"/>
<dbReference type="Gene3D" id="3.40.960.10">
    <property type="entry name" value="VSR Endonuclease"/>
    <property type="match status" value="1"/>
</dbReference>
<evidence type="ECO:0000256" key="1">
    <source>
        <dbReference type="SAM" id="Coils"/>
    </source>
</evidence>
<dbReference type="PATRIC" id="fig|1461581.3.peg.2714"/>
<feature type="transmembrane region" description="Helical" evidence="2">
    <location>
        <begin position="233"/>
        <end position="251"/>
    </location>
</feature>
<reference evidence="4" key="1">
    <citation type="submission" date="2014-07" db="EMBL/GenBank/DDBJ databases">
        <authorList>
            <person name="Urmite Genomes Urmite Genomes"/>
        </authorList>
    </citation>
    <scope>NUCLEOTIDE SEQUENCE</scope>
    <source>
        <strain evidence="4">12M76_air</strain>
    </source>
</reference>
<dbReference type="EMBL" id="LK391969">
    <property type="protein sequence ID" value="CEF27796.1"/>
    <property type="molecule type" value="Genomic_DNA"/>
</dbReference>
<organism evidence="4">
    <name type="scientific">Pseudomonas saudimassiliensis</name>
    <dbReference type="NCBI Taxonomy" id="1461581"/>
    <lineage>
        <taxon>Bacteria</taxon>
        <taxon>Pseudomonadati</taxon>
        <taxon>Pseudomonadota</taxon>
        <taxon>Gammaproteobacteria</taxon>
        <taxon>Pseudomonadales</taxon>
        <taxon>Pseudomonadaceae</taxon>
        <taxon>Pseudomonas</taxon>
    </lineage>
</organism>
<feature type="coiled-coil region" evidence="1">
    <location>
        <begin position="187"/>
        <end position="225"/>
    </location>
</feature>
<feature type="coiled-coil region" evidence="1">
    <location>
        <begin position="136"/>
        <end position="163"/>
    </location>
</feature>
<evidence type="ECO:0000313" key="4">
    <source>
        <dbReference type="EMBL" id="CEA06371.1"/>
    </source>
</evidence>
<keyword evidence="2" id="KW-1133">Transmembrane helix</keyword>
<accession>A0A078MNI2</accession>
<keyword evidence="1" id="KW-0175">Coiled coil</keyword>
<keyword evidence="2" id="KW-0472">Membrane</keyword>
<proteinExistence type="predicted"/>
<dbReference type="OrthoDB" id="5902456at2"/>
<keyword evidence="2" id="KW-0812">Transmembrane</keyword>
<dbReference type="InterPro" id="IPR007569">
    <property type="entry name" value="DUF559"/>
</dbReference>
<gene>
    <name evidence="4" type="ORF">BN1049_02756</name>
</gene>
<feature type="domain" description="DUF559" evidence="3">
    <location>
        <begin position="53"/>
        <end position="122"/>
    </location>
</feature>
<dbReference type="EMBL" id="LM997413">
    <property type="protein sequence ID" value="CEA06371.1"/>
    <property type="molecule type" value="Genomic_DNA"/>
</dbReference>
<evidence type="ECO:0000256" key="2">
    <source>
        <dbReference type="SAM" id="Phobius"/>
    </source>
</evidence>
<protein>
    <recommendedName>
        <fullName evidence="3">DUF559 domain-containing protein</fullName>
    </recommendedName>
</protein>
<name>A0A078MNI2_9PSED</name>
<evidence type="ECO:0000259" key="3">
    <source>
        <dbReference type="Pfam" id="PF04480"/>
    </source>
</evidence>